<evidence type="ECO:0000313" key="3">
    <source>
        <dbReference type="Proteomes" id="UP000054248"/>
    </source>
</evidence>
<sequence length="525" mass="58271">MSHSSSNVHGKRQASTQGGHHKSQKRARTQEDLDEGRMRIASIYRSALATSTLQKNFEQTHDIFHDRHQAIIHGREARTPSEAAKVSNLASEQRKHPMAIGRPFETTGPPIAIYHTVFSEFKTFIKSPDAAPPKDVVAALNLMQAAAEVYRNEDARIKSIRPFIEDLLKRRMFGLPAGYSFNPDGVIWCDTTVALVPLLVMEAENEIGTGGSGPDIQGAFAFRKLWVEDKSPLSKIQNVCCCPSFVLSMVGPHITIHGAIFADQFIVQPLTETLGLTNYPDPFGRARYIAKIMVALRRCLEALEDFYNGLIPADISQRANISPIFRQYDGGDGEKVTLTYTSPNLLSTRVGRAMFNALAKRPNDEQGISVKVKFTTRYCPAAHALLAESNLAPKLRHCEKLEDGWIVVVMDSVAGQDMASVKHGSVPPSAFEDVERAIRTLHGEGWVFGDLRSPNIMLYERDIPGVGTRKGAMLVDFDWAGKENEQRYPPGLNPDIKWPEGVEEGGIIKMEHDDRMLELLKAGEL</sequence>
<dbReference type="EMBL" id="KN823022">
    <property type="protein sequence ID" value="KIO26542.1"/>
    <property type="molecule type" value="Genomic_DNA"/>
</dbReference>
<dbReference type="SUPFAM" id="SSF56112">
    <property type="entry name" value="Protein kinase-like (PK-like)"/>
    <property type="match status" value="1"/>
</dbReference>
<dbReference type="STRING" id="1051891.A0A0C3LYL4"/>
<dbReference type="AlphaFoldDB" id="A0A0C3LYL4"/>
<evidence type="ECO:0000313" key="2">
    <source>
        <dbReference type="EMBL" id="KIO26542.1"/>
    </source>
</evidence>
<gene>
    <name evidence="2" type="ORF">M407DRAFT_24128</name>
</gene>
<dbReference type="HOGENOM" id="CLU_013871_2_2_1"/>
<evidence type="ECO:0008006" key="4">
    <source>
        <dbReference type="Google" id="ProtNLM"/>
    </source>
</evidence>
<feature type="region of interest" description="Disordered" evidence="1">
    <location>
        <begin position="1"/>
        <end position="34"/>
    </location>
</feature>
<reference evidence="2 3" key="1">
    <citation type="submission" date="2014-04" db="EMBL/GenBank/DDBJ databases">
        <authorList>
            <consortium name="DOE Joint Genome Institute"/>
            <person name="Kuo A."/>
            <person name="Girlanda M."/>
            <person name="Perotto S."/>
            <person name="Kohler A."/>
            <person name="Nagy L.G."/>
            <person name="Floudas D."/>
            <person name="Copeland A."/>
            <person name="Barry K.W."/>
            <person name="Cichocki N."/>
            <person name="Veneault-Fourrey C."/>
            <person name="LaButti K."/>
            <person name="Lindquist E.A."/>
            <person name="Lipzen A."/>
            <person name="Lundell T."/>
            <person name="Morin E."/>
            <person name="Murat C."/>
            <person name="Sun H."/>
            <person name="Tunlid A."/>
            <person name="Henrissat B."/>
            <person name="Grigoriev I.V."/>
            <person name="Hibbett D.S."/>
            <person name="Martin F."/>
            <person name="Nordberg H.P."/>
            <person name="Cantor M.N."/>
            <person name="Hua S.X."/>
        </authorList>
    </citation>
    <scope>NUCLEOTIDE SEQUENCE [LARGE SCALE GENOMIC DNA]</scope>
    <source>
        <strain evidence="2 3">MUT 4182</strain>
    </source>
</reference>
<feature type="compositionally biased region" description="Polar residues" evidence="1">
    <location>
        <begin position="1"/>
        <end position="18"/>
    </location>
</feature>
<dbReference type="InterPro" id="IPR011009">
    <property type="entry name" value="Kinase-like_dom_sf"/>
</dbReference>
<name>A0A0C3LYL4_9AGAM</name>
<organism evidence="2 3">
    <name type="scientific">Tulasnella calospora MUT 4182</name>
    <dbReference type="NCBI Taxonomy" id="1051891"/>
    <lineage>
        <taxon>Eukaryota</taxon>
        <taxon>Fungi</taxon>
        <taxon>Dikarya</taxon>
        <taxon>Basidiomycota</taxon>
        <taxon>Agaricomycotina</taxon>
        <taxon>Agaricomycetes</taxon>
        <taxon>Cantharellales</taxon>
        <taxon>Tulasnellaceae</taxon>
        <taxon>Tulasnella</taxon>
    </lineage>
</organism>
<evidence type="ECO:0000256" key="1">
    <source>
        <dbReference type="SAM" id="MobiDB-lite"/>
    </source>
</evidence>
<protein>
    <recommendedName>
        <fullName evidence="4">Protein kinase domain-containing protein</fullName>
    </recommendedName>
</protein>
<proteinExistence type="predicted"/>
<accession>A0A0C3LYL4</accession>
<dbReference type="Proteomes" id="UP000054248">
    <property type="component" value="Unassembled WGS sequence"/>
</dbReference>
<keyword evidence="3" id="KW-1185">Reference proteome</keyword>
<dbReference type="OrthoDB" id="2990683at2759"/>
<reference evidence="3" key="2">
    <citation type="submission" date="2015-01" db="EMBL/GenBank/DDBJ databases">
        <title>Evolutionary Origins and Diversification of the Mycorrhizal Mutualists.</title>
        <authorList>
            <consortium name="DOE Joint Genome Institute"/>
            <consortium name="Mycorrhizal Genomics Consortium"/>
            <person name="Kohler A."/>
            <person name="Kuo A."/>
            <person name="Nagy L.G."/>
            <person name="Floudas D."/>
            <person name="Copeland A."/>
            <person name="Barry K.W."/>
            <person name="Cichocki N."/>
            <person name="Veneault-Fourrey C."/>
            <person name="LaButti K."/>
            <person name="Lindquist E.A."/>
            <person name="Lipzen A."/>
            <person name="Lundell T."/>
            <person name="Morin E."/>
            <person name="Murat C."/>
            <person name="Riley R."/>
            <person name="Ohm R."/>
            <person name="Sun H."/>
            <person name="Tunlid A."/>
            <person name="Henrissat B."/>
            <person name="Grigoriev I.V."/>
            <person name="Hibbett D.S."/>
            <person name="Martin F."/>
        </authorList>
    </citation>
    <scope>NUCLEOTIDE SEQUENCE [LARGE SCALE GENOMIC DNA]</scope>
    <source>
        <strain evidence="3">MUT 4182</strain>
    </source>
</reference>